<dbReference type="Proteomes" id="UP000198304">
    <property type="component" value="Unassembled WGS sequence"/>
</dbReference>
<dbReference type="OrthoDB" id="5505478at2"/>
<name>A0A239G300_9FIRM</name>
<feature type="domain" description="DUF2148" evidence="1">
    <location>
        <begin position="109"/>
        <end position="175"/>
    </location>
</feature>
<keyword evidence="3" id="KW-1185">Reference proteome</keyword>
<dbReference type="InterPro" id="IPR000415">
    <property type="entry name" value="Nitroreductase-like"/>
</dbReference>
<dbReference type="GO" id="GO:0016491">
    <property type="term" value="F:oxidoreductase activity"/>
    <property type="evidence" value="ECO:0007669"/>
    <property type="project" value="InterPro"/>
</dbReference>
<dbReference type="PANTHER" id="PTHR40101">
    <property type="entry name" value="CONSERVED PROTEIN"/>
    <property type="match status" value="1"/>
</dbReference>
<dbReference type="EMBL" id="FZOJ01000015">
    <property type="protein sequence ID" value="SNS62853.1"/>
    <property type="molecule type" value="Genomic_DNA"/>
</dbReference>
<reference evidence="2 3" key="1">
    <citation type="submission" date="2017-06" db="EMBL/GenBank/DDBJ databases">
        <authorList>
            <person name="Kim H.J."/>
            <person name="Triplett B.A."/>
        </authorList>
    </citation>
    <scope>NUCLEOTIDE SEQUENCE [LARGE SCALE GENOMIC DNA]</scope>
    <source>
        <strain evidence="2 3">SCA</strain>
    </source>
</reference>
<dbReference type="RefSeq" id="WP_089283662.1">
    <property type="nucleotide sequence ID" value="NZ_FZOJ01000015.1"/>
</dbReference>
<accession>A0A239G300</accession>
<organism evidence="2 3">
    <name type="scientific">Anaerovirgula multivorans</name>
    <dbReference type="NCBI Taxonomy" id="312168"/>
    <lineage>
        <taxon>Bacteria</taxon>
        <taxon>Bacillati</taxon>
        <taxon>Bacillota</taxon>
        <taxon>Clostridia</taxon>
        <taxon>Peptostreptococcales</taxon>
        <taxon>Natronincolaceae</taxon>
        <taxon>Anaerovirgula</taxon>
    </lineage>
</organism>
<evidence type="ECO:0000313" key="3">
    <source>
        <dbReference type="Proteomes" id="UP000198304"/>
    </source>
</evidence>
<gene>
    <name evidence="2" type="ORF">SAMN05446037_101511</name>
</gene>
<dbReference type="InterPro" id="IPR019224">
    <property type="entry name" value="DUF2148"/>
</dbReference>
<protein>
    <submittedName>
        <fullName evidence="2">Uncharacterized protein, contains ferredoxin domain</fullName>
    </submittedName>
</protein>
<dbReference type="Gene3D" id="3.40.109.10">
    <property type="entry name" value="NADH Oxidase"/>
    <property type="match status" value="1"/>
</dbReference>
<proteinExistence type="predicted"/>
<evidence type="ECO:0000313" key="2">
    <source>
        <dbReference type="EMBL" id="SNS62853.1"/>
    </source>
</evidence>
<dbReference type="PANTHER" id="PTHR40101:SF1">
    <property type="entry name" value="4FE-4S DOMAIN-CONTAINING PROTEIN"/>
    <property type="match status" value="1"/>
</dbReference>
<evidence type="ECO:0000259" key="1">
    <source>
        <dbReference type="Pfam" id="PF09918"/>
    </source>
</evidence>
<dbReference type="AlphaFoldDB" id="A0A239G300"/>
<sequence>MITKSFDAEKRAAKTVAELMVAAARTAPKGKGTDNLEIIIVEGDSKDKLSAEMRTIAEREGIPFFNRDAGNVDHSHVLVVIGTKIGPLGVPYCGYCGFKNCNDNRANHGICAFNTGDLGIAIGSAASVAANHRCDNRVMFSAGKAALDLGYFSEDIKIAYGIPLSVSGKSPFFDRG</sequence>
<dbReference type="Pfam" id="PF09918">
    <property type="entry name" value="DUF2148"/>
    <property type="match status" value="1"/>
</dbReference>